<dbReference type="Proteomes" id="UP000289738">
    <property type="component" value="Chromosome A06"/>
</dbReference>
<gene>
    <name evidence="1" type="ORF">Ahy_A06g030269</name>
</gene>
<dbReference type="EMBL" id="SDMP01000006">
    <property type="protein sequence ID" value="RYR55012.1"/>
    <property type="molecule type" value="Genomic_DNA"/>
</dbReference>
<keyword evidence="2" id="KW-1185">Reference proteome</keyword>
<dbReference type="AlphaFoldDB" id="A0A445CVR4"/>
<proteinExistence type="predicted"/>
<sequence length="75" mass="8798">MSWTTYLLNLCDRYSHLLRTSPTRSIHFHVLDNSITSNPDNVHHIFKTKFHNYPKSTLFSTLSGKQYSLLDIRTS</sequence>
<comment type="caution">
    <text evidence="1">The sequence shown here is derived from an EMBL/GenBank/DDBJ whole genome shotgun (WGS) entry which is preliminary data.</text>
</comment>
<organism evidence="1 2">
    <name type="scientific">Arachis hypogaea</name>
    <name type="common">Peanut</name>
    <dbReference type="NCBI Taxonomy" id="3818"/>
    <lineage>
        <taxon>Eukaryota</taxon>
        <taxon>Viridiplantae</taxon>
        <taxon>Streptophyta</taxon>
        <taxon>Embryophyta</taxon>
        <taxon>Tracheophyta</taxon>
        <taxon>Spermatophyta</taxon>
        <taxon>Magnoliopsida</taxon>
        <taxon>eudicotyledons</taxon>
        <taxon>Gunneridae</taxon>
        <taxon>Pentapetalae</taxon>
        <taxon>rosids</taxon>
        <taxon>fabids</taxon>
        <taxon>Fabales</taxon>
        <taxon>Fabaceae</taxon>
        <taxon>Papilionoideae</taxon>
        <taxon>50 kb inversion clade</taxon>
        <taxon>dalbergioids sensu lato</taxon>
        <taxon>Dalbergieae</taxon>
        <taxon>Pterocarpus clade</taxon>
        <taxon>Arachis</taxon>
    </lineage>
</organism>
<evidence type="ECO:0000313" key="1">
    <source>
        <dbReference type="EMBL" id="RYR55012.1"/>
    </source>
</evidence>
<reference evidence="1 2" key="1">
    <citation type="submission" date="2019-01" db="EMBL/GenBank/DDBJ databases">
        <title>Sequencing of cultivated peanut Arachis hypogaea provides insights into genome evolution and oil improvement.</title>
        <authorList>
            <person name="Chen X."/>
        </authorList>
    </citation>
    <scope>NUCLEOTIDE SEQUENCE [LARGE SCALE GENOMIC DNA]</scope>
    <source>
        <strain evidence="2">cv. Fuhuasheng</strain>
        <tissue evidence="1">Leaves</tissue>
    </source>
</reference>
<dbReference type="STRING" id="3818.A0A445CVR4"/>
<accession>A0A445CVR4</accession>
<name>A0A445CVR4_ARAHY</name>
<evidence type="ECO:0000313" key="2">
    <source>
        <dbReference type="Proteomes" id="UP000289738"/>
    </source>
</evidence>
<protein>
    <submittedName>
        <fullName evidence="1">Uncharacterized protein</fullName>
    </submittedName>
</protein>